<sequence>MSIALNVNIKGNGYPILCLHGHPGSAASMSVFTEHFCQRWQTLAPDLRGYGKSRYRRDFQLEEHLEDLIGLLDRQKIPQCLILGWSLGGIIALELVLRYPDRFPGLILVASAGRPWGSHPPVTTTDLVLTGIAAILNQIKPGWRWNIDTFARRSLFQYLFSQHQAIAYQYLAQDAVPAYLGTSPAADRALNRALKKGNNCLKSLDTITIPCLVLAGANDRHITSASSQETAEKLKLCQWKCYPDTAHLFPWEIPDLVLGDIDNWLAEHFSDKLAG</sequence>
<protein>
    <submittedName>
        <fullName evidence="2">Probable hydrolase</fullName>
    </submittedName>
</protein>
<dbReference type="Pfam" id="PF12146">
    <property type="entry name" value="Hydrolase_4"/>
    <property type="match status" value="1"/>
</dbReference>
<evidence type="ECO:0000313" key="2">
    <source>
        <dbReference type="EMBL" id="GAL94073.1"/>
    </source>
</evidence>
<dbReference type="Gene3D" id="3.40.50.1820">
    <property type="entry name" value="alpha/beta hydrolase"/>
    <property type="match status" value="1"/>
</dbReference>
<dbReference type="Proteomes" id="UP000030321">
    <property type="component" value="Unassembled WGS sequence"/>
</dbReference>
<dbReference type="RefSeq" id="WP_045360038.1">
    <property type="nucleotide sequence ID" value="NZ_BBPA01000052.1"/>
</dbReference>
<comment type="caution">
    <text evidence="2">The sequence shown here is derived from an EMBL/GenBank/DDBJ whole genome shotgun (WGS) entry which is preliminary data.</text>
</comment>
<dbReference type="GO" id="GO:0016787">
    <property type="term" value="F:hydrolase activity"/>
    <property type="evidence" value="ECO:0007669"/>
    <property type="project" value="UniProtKB-KW"/>
</dbReference>
<dbReference type="InterPro" id="IPR000073">
    <property type="entry name" value="AB_hydrolase_1"/>
</dbReference>
<keyword evidence="2" id="KW-0378">Hydrolase</keyword>
<feature type="domain" description="Serine aminopeptidase S33" evidence="1">
    <location>
        <begin position="16"/>
        <end position="248"/>
    </location>
</feature>
<dbReference type="PANTHER" id="PTHR43798">
    <property type="entry name" value="MONOACYLGLYCEROL LIPASE"/>
    <property type="match status" value="1"/>
</dbReference>
<name>A0A0A1VX70_MICAE</name>
<organism evidence="2 3">
    <name type="scientific">Microcystis aeruginosa NIES-44</name>
    <dbReference type="NCBI Taxonomy" id="449439"/>
    <lineage>
        <taxon>Bacteria</taxon>
        <taxon>Bacillati</taxon>
        <taxon>Cyanobacteriota</taxon>
        <taxon>Cyanophyceae</taxon>
        <taxon>Oscillatoriophycideae</taxon>
        <taxon>Chroococcales</taxon>
        <taxon>Microcystaceae</taxon>
        <taxon>Microcystis</taxon>
    </lineage>
</organism>
<evidence type="ECO:0000259" key="1">
    <source>
        <dbReference type="Pfam" id="PF12146"/>
    </source>
</evidence>
<dbReference type="InterPro" id="IPR050266">
    <property type="entry name" value="AB_hydrolase_sf"/>
</dbReference>
<dbReference type="AlphaFoldDB" id="A0A0A1VX70"/>
<proteinExistence type="predicted"/>
<evidence type="ECO:0000313" key="3">
    <source>
        <dbReference type="Proteomes" id="UP000030321"/>
    </source>
</evidence>
<accession>A0A0A1VX70</accession>
<dbReference type="SUPFAM" id="SSF53474">
    <property type="entry name" value="alpha/beta-Hydrolases"/>
    <property type="match status" value="1"/>
</dbReference>
<dbReference type="InterPro" id="IPR029058">
    <property type="entry name" value="AB_hydrolase_fold"/>
</dbReference>
<gene>
    <name evidence="2" type="ORF">N44_02653</name>
</gene>
<dbReference type="PRINTS" id="PR00111">
    <property type="entry name" value="ABHYDROLASE"/>
</dbReference>
<dbReference type="InterPro" id="IPR022742">
    <property type="entry name" value="Hydrolase_4"/>
</dbReference>
<dbReference type="EMBL" id="BBPA01000052">
    <property type="protein sequence ID" value="GAL94073.1"/>
    <property type="molecule type" value="Genomic_DNA"/>
</dbReference>
<reference evidence="3" key="1">
    <citation type="journal article" date="2015" name="Genome">
        <title>Whole Genome Sequence of the Non-Microcystin-Producing Microcystis aeruginosa Strain NIES-44.</title>
        <authorList>
            <person name="Okano K."/>
            <person name="Miyata N."/>
            <person name="Ozaki Y."/>
        </authorList>
    </citation>
    <scope>NUCLEOTIDE SEQUENCE [LARGE SCALE GENOMIC DNA]</scope>
    <source>
        <strain evidence="3">NIES-44</strain>
    </source>
</reference>